<proteinExistence type="predicted"/>
<evidence type="ECO:0000313" key="2">
    <source>
        <dbReference type="Proteomes" id="UP000322234"/>
    </source>
</evidence>
<comment type="caution">
    <text evidence="1">The sequence shown here is derived from an EMBL/GenBank/DDBJ whole genome shotgun (WGS) entry which is preliminary data.</text>
</comment>
<protein>
    <submittedName>
        <fullName evidence="1">Uncharacterized protein</fullName>
    </submittedName>
</protein>
<sequence length="154" mass="18278">MPTLSYSISIPYPCPGLPSLPFPYSDHSVMKSFVYFKIVLVEKGWYFEAVVENSHKLKSQGPQLVLERTFQNKNLQNDISNEHKTPLKDVKLVRMENRNQIRHFERSKCRTKAKSDMKRKFWTIEMNGWINQKIHNDTLDLQKWFCLCDYSFNA</sequence>
<dbReference type="AlphaFoldDB" id="A0A6B0R209"/>
<dbReference type="EMBL" id="VBQZ03000016">
    <property type="protein sequence ID" value="MXQ83292.1"/>
    <property type="molecule type" value="Genomic_DNA"/>
</dbReference>
<accession>A0A6B0R209</accession>
<keyword evidence="2" id="KW-1185">Reference proteome</keyword>
<gene>
    <name evidence="1" type="ORF">E5288_WYG001476</name>
</gene>
<name>A0A6B0R209_9CETA</name>
<evidence type="ECO:0000313" key="1">
    <source>
        <dbReference type="EMBL" id="MXQ83292.1"/>
    </source>
</evidence>
<dbReference type="Proteomes" id="UP000322234">
    <property type="component" value="Unassembled WGS sequence"/>
</dbReference>
<reference evidence="1" key="1">
    <citation type="submission" date="2019-10" db="EMBL/GenBank/DDBJ databases">
        <title>The sequence and de novo assembly of the wild yak genome.</title>
        <authorList>
            <person name="Liu Y."/>
        </authorList>
    </citation>
    <scope>NUCLEOTIDE SEQUENCE [LARGE SCALE GENOMIC DNA]</scope>
    <source>
        <strain evidence="1">WY2019</strain>
    </source>
</reference>
<organism evidence="1 2">
    <name type="scientific">Bos mutus</name>
    <name type="common">wild yak</name>
    <dbReference type="NCBI Taxonomy" id="72004"/>
    <lineage>
        <taxon>Eukaryota</taxon>
        <taxon>Metazoa</taxon>
        <taxon>Chordata</taxon>
        <taxon>Craniata</taxon>
        <taxon>Vertebrata</taxon>
        <taxon>Euteleostomi</taxon>
        <taxon>Mammalia</taxon>
        <taxon>Eutheria</taxon>
        <taxon>Laurasiatheria</taxon>
        <taxon>Artiodactyla</taxon>
        <taxon>Ruminantia</taxon>
        <taxon>Pecora</taxon>
        <taxon>Bovidae</taxon>
        <taxon>Bovinae</taxon>
        <taxon>Bos</taxon>
    </lineage>
</organism>